<dbReference type="CDD" id="cd23763">
    <property type="entry name" value="ASKHA_ATPase_ROK"/>
    <property type="match status" value="1"/>
</dbReference>
<dbReference type="Proteomes" id="UP001230978">
    <property type="component" value="Chromosome"/>
</dbReference>
<feature type="region of interest" description="Disordered" evidence="1">
    <location>
        <begin position="453"/>
        <end position="474"/>
    </location>
</feature>
<name>A0ABY8Q5R9_9RHOB</name>
<dbReference type="SUPFAM" id="SSF53067">
    <property type="entry name" value="Actin-like ATPase domain"/>
    <property type="match status" value="1"/>
</dbReference>
<evidence type="ECO:0000313" key="2">
    <source>
        <dbReference type="EMBL" id="WGV16024.1"/>
    </source>
</evidence>
<dbReference type="InterPro" id="IPR000600">
    <property type="entry name" value="ROK"/>
</dbReference>
<keyword evidence="3" id="KW-1185">Reference proteome</keyword>
<dbReference type="EMBL" id="CP124535">
    <property type="protein sequence ID" value="WGV16024.1"/>
    <property type="molecule type" value="Genomic_DNA"/>
</dbReference>
<dbReference type="PANTHER" id="PTHR18964:SF173">
    <property type="entry name" value="GLUCOKINASE"/>
    <property type="match status" value="1"/>
</dbReference>
<protein>
    <submittedName>
        <fullName evidence="2">ROK family protein</fullName>
    </submittedName>
</protein>
<evidence type="ECO:0000313" key="3">
    <source>
        <dbReference type="Proteomes" id="UP001230978"/>
    </source>
</evidence>
<dbReference type="PANTHER" id="PTHR18964">
    <property type="entry name" value="ROK (REPRESSOR, ORF, KINASE) FAMILY"/>
    <property type="match status" value="1"/>
</dbReference>
<dbReference type="Gene3D" id="3.30.420.40">
    <property type="match status" value="2"/>
</dbReference>
<dbReference type="Pfam" id="PF00480">
    <property type="entry name" value="ROK"/>
    <property type="match status" value="1"/>
</dbReference>
<accession>A0ABY8Q5R9</accession>
<dbReference type="InterPro" id="IPR043129">
    <property type="entry name" value="ATPase_NBD"/>
</dbReference>
<proteinExistence type="predicted"/>
<reference evidence="2 3" key="1">
    <citation type="submission" date="2023-04" db="EMBL/GenBank/DDBJ databases">
        <title>YMD61, complete Genome.</title>
        <authorList>
            <person name="Zhang J."/>
        </authorList>
    </citation>
    <scope>NUCLEOTIDE SEQUENCE [LARGE SCALE GENOMIC DNA]</scope>
    <source>
        <strain evidence="2 3">YMD61</strain>
    </source>
</reference>
<organism evidence="2 3">
    <name type="scientific">Fuscovulum ytuae</name>
    <dbReference type="NCBI Taxonomy" id="3042299"/>
    <lineage>
        <taxon>Bacteria</taxon>
        <taxon>Pseudomonadati</taxon>
        <taxon>Pseudomonadota</taxon>
        <taxon>Alphaproteobacteria</taxon>
        <taxon>Rhodobacterales</taxon>
        <taxon>Paracoccaceae</taxon>
        <taxon>Fuscovulum</taxon>
    </lineage>
</organism>
<feature type="region of interest" description="Disordered" evidence="1">
    <location>
        <begin position="1"/>
        <end position="42"/>
    </location>
</feature>
<sequence length="474" mass="49734">MNGRSPALIPFETHKDAALPLNGSDLSESSRPRGKGRPRTVETAAPSLVELLNLVRTGAANTRQELERQSEFGRAVVADRLTMLGDLGLVDESELGAATGGRAPRLVRFAARRAAILVATLDQTAIGVGVADLSGKLLTEHHEAADLTAPPAELSERLTALFRWSMERHAPQGSIWGISLSVPGAVQGATEGDFLTATPPVLPAWEGFPLVETLSRDFGVPVWMRSSVETMTMGELHAGAGIGARSMLFLKVGRRIGAGIVCDGQLYRGAHGAAGLIGSLPVNSGGRSGPLDTLAGSDMIQREGLSAAQDGRSPMLADIQRRGGEITAIEVSQAAQIGDPASVAILTESGHLIGQVVATLANALNPELIVLSGSIVQTNDILLAALREAVYGSSHPFVTRDLRIIRSQMGSSAGLVGAARVASEQLFAPAFLKEWVMQGSPLAHPAFTALKDRFSQTASPPPPPRARTGQELPR</sequence>
<gene>
    <name evidence="2" type="ORF">QF092_17495</name>
</gene>
<evidence type="ECO:0000256" key="1">
    <source>
        <dbReference type="SAM" id="MobiDB-lite"/>
    </source>
</evidence>
<dbReference type="RefSeq" id="WP_281465958.1">
    <property type="nucleotide sequence ID" value="NZ_CP124535.1"/>
</dbReference>